<name>A0A5E4G3H4_PRUDU</name>
<dbReference type="InParanoid" id="A0A5E4G3H4"/>
<feature type="coiled-coil region" evidence="3">
    <location>
        <begin position="65"/>
        <end position="99"/>
    </location>
</feature>
<evidence type="ECO:0000259" key="5">
    <source>
        <dbReference type="Pfam" id="PF07557"/>
    </source>
</evidence>
<dbReference type="PANTHER" id="PTHR34373">
    <property type="entry name" value="SHUGOSHIN 2"/>
    <property type="match status" value="1"/>
</dbReference>
<dbReference type="GO" id="GO:0000775">
    <property type="term" value="C:chromosome, centromeric region"/>
    <property type="evidence" value="ECO:0007669"/>
    <property type="project" value="InterPro"/>
</dbReference>
<dbReference type="Gramene" id="VVA34256">
    <property type="protein sequence ID" value="VVA34256"/>
    <property type="gene ID" value="Prudul26B028568"/>
</dbReference>
<keyword evidence="2" id="KW-0159">Chromosome partition</keyword>
<dbReference type="InterPro" id="IPR011515">
    <property type="entry name" value="Shugoshin_C"/>
</dbReference>
<organism evidence="6 7">
    <name type="scientific">Prunus dulcis</name>
    <name type="common">Almond</name>
    <name type="synonym">Amygdalus dulcis</name>
    <dbReference type="NCBI Taxonomy" id="3755"/>
    <lineage>
        <taxon>Eukaryota</taxon>
        <taxon>Viridiplantae</taxon>
        <taxon>Streptophyta</taxon>
        <taxon>Embryophyta</taxon>
        <taxon>Tracheophyta</taxon>
        <taxon>Spermatophyta</taxon>
        <taxon>Magnoliopsida</taxon>
        <taxon>eudicotyledons</taxon>
        <taxon>Gunneridae</taxon>
        <taxon>Pentapetalae</taxon>
        <taxon>rosids</taxon>
        <taxon>fabids</taxon>
        <taxon>Rosales</taxon>
        <taxon>Rosaceae</taxon>
        <taxon>Amygdaloideae</taxon>
        <taxon>Amygdaleae</taxon>
        <taxon>Prunus</taxon>
    </lineage>
</organism>
<dbReference type="InterPro" id="IPR044693">
    <property type="entry name" value="SGO_plant"/>
</dbReference>
<feature type="region of interest" description="Disordered" evidence="4">
    <location>
        <begin position="252"/>
        <end position="296"/>
    </location>
</feature>
<evidence type="ECO:0000256" key="3">
    <source>
        <dbReference type="SAM" id="Coils"/>
    </source>
</evidence>
<dbReference type="EMBL" id="CABIKO010000324">
    <property type="protein sequence ID" value="VVA34256.1"/>
    <property type="molecule type" value="Genomic_DNA"/>
</dbReference>
<proteinExistence type="inferred from homology"/>
<dbReference type="GO" id="GO:0045144">
    <property type="term" value="P:meiotic sister chromatid segregation"/>
    <property type="evidence" value="ECO:0007669"/>
    <property type="project" value="InterPro"/>
</dbReference>
<dbReference type="Pfam" id="PF07557">
    <property type="entry name" value="Shugoshin_C"/>
    <property type="match status" value="1"/>
</dbReference>
<evidence type="ECO:0000313" key="6">
    <source>
        <dbReference type="EMBL" id="VVA34256.1"/>
    </source>
</evidence>
<dbReference type="AlphaFoldDB" id="A0A5E4G3H4"/>
<feature type="compositionally biased region" description="Basic and acidic residues" evidence="4">
    <location>
        <begin position="187"/>
        <end position="196"/>
    </location>
</feature>
<evidence type="ECO:0000256" key="1">
    <source>
        <dbReference type="ARBA" id="ARBA00010845"/>
    </source>
</evidence>
<evidence type="ECO:0000313" key="7">
    <source>
        <dbReference type="Proteomes" id="UP000327085"/>
    </source>
</evidence>
<dbReference type="Proteomes" id="UP000327085">
    <property type="component" value="Chromosome 6"/>
</dbReference>
<reference evidence="7" key="1">
    <citation type="journal article" date="2020" name="Plant J.">
        <title>Transposons played a major role in the diversification between the closely related almond and peach genomes: results from the almond genome sequence.</title>
        <authorList>
            <person name="Alioto T."/>
            <person name="Alexiou K.G."/>
            <person name="Bardil A."/>
            <person name="Barteri F."/>
            <person name="Castanera R."/>
            <person name="Cruz F."/>
            <person name="Dhingra A."/>
            <person name="Duval H."/>
            <person name="Fernandez I Marti A."/>
            <person name="Frias L."/>
            <person name="Galan B."/>
            <person name="Garcia J.L."/>
            <person name="Howad W."/>
            <person name="Gomez-Garrido J."/>
            <person name="Gut M."/>
            <person name="Julca I."/>
            <person name="Morata J."/>
            <person name="Puigdomenech P."/>
            <person name="Ribeca P."/>
            <person name="Rubio Cabetas M.J."/>
            <person name="Vlasova A."/>
            <person name="Wirthensohn M."/>
            <person name="Garcia-Mas J."/>
            <person name="Gabaldon T."/>
            <person name="Casacuberta J.M."/>
            <person name="Arus P."/>
        </authorList>
    </citation>
    <scope>NUCLEOTIDE SEQUENCE [LARGE SCALE GENOMIC DNA]</scope>
    <source>
        <strain evidence="7">cv. Texas</strain>
    </source>
</reference>
<evidence type="ECO:0000256" key="4">
    <source>
        <dbReference type="SAM" id="MobiDB-lite"/>
    </source>
</evidence>
<dbReference type="PANTHER" id="PTHR34373:SF8">
    <property type="entry name" value="SHUGOSHIN"/>
    <property type="match status" value="1"/>
</dbReference>
<sequence>MAKRSSLGSMMRKKLTDITNLQTAKAISKDENPPEDCPTDKDYIDQLMRERMTLMRLVSERNKIVELSGAELQKLRISLQKLQQQNLNLAQSNSRMLAELNLGREKVRLSITECRYYVCEVLTSHKDFFLCQYQVKTLQHELLCKDALLKAKNLEIEVKAEKCQNTESQVSKLKEVDEAALHKADNYGEPCNDNKRRVTRSRSMGPSTACPKVENKEKVENKRRCLRRQSARFRSQTENLFEIEDVKFPVSRTPDNPMHNSGPTPLISCTSKEEKENCAPRRSSVGRPPRKAAVKVHSYKEVPLNVKLRRAE</sequence>
<dbReference type="OMA" id="NDQNTDH"/>
<feature type="region of interest" description="Disordered" evidence="4">
    <location>
        <begin position="187"/>
        <end position="214"/>
    </location>
</feature>
<keyword evidence="3" id="KW-0175">Coiled coil</keyword>
<accession>A0A5E4G3H4</accession>
<feature type="compositionally biased region" description="Polar residues" evidence="4">
    <location>
        <begin position="258"/>
        <end position="270"/>
    </location>
</feature>
<gene>
    <name evidence="6" type="ORF">ALMOND_2B028568</name>
</gene>
<dbReference type="GO" id="GO:0005634">
    <property type="term" value="C:nucleus"/>
    <property type="evidence" value="ECO:0007669"/>
    <property type="project" value="InterPro"/>
</dbReference>
<dbReference type="FunCoup" id="A0A5E4G3H4">
    <property type="interactions" value="110"/>
</dbReference>
<protein>
    <submittedName>
        <fullName evidence="6">PREDICTED: shugoshin-1</fullName>
    </submittedName>
</protein>
<evidence type="ECO:0000256" key="2">
    <source>
        <dbReference type="ARBA" id="ARBA00022829"/>
    </source>
</evidence>
<dbReference type="GO" id="GO:0034090">
    <property type="term" value="P:maintenance of meiotic sister chromatid cohesion"/>
    <property type="evidence" value="ECO:0007669"/>
    <property type="project" value="InterPro"/>
</dbReference>
<feature type="domain" description="Shugoshin C-terminal" evidence="5">
    <location>
        <begin position="286"/>
        <end position="310"/>
    </location>
</feature>
<comment type="similarity">
    <text evidence="1">Belongs to the shugoshin family.</text>
</comment>